<reference evidence="2" key="1">
    <citation type="submission" date="2023-06" db="EMBL/GenBank/DDBJ databases">
        <title>Genome-scale phylogeny and comparative genomics of the fungal order Sordariales.</title>
        <authorList>
            <consortium name="Lawrence Berkeley National Laboratory"/>
            <person name="Hensen N."/>
            <person name="Bonometti L."/>
            <person name="Westerberg I."/>
            <person name="Brannstrom I.O."/>
            <person name="Guillou S."/>
            <person name="Cros-Aarteil S."/>
            <person name="Calhoun S."/>
            <person name="Haridas S."/>
            <person name="Kuo A."/>
            <person name="Mondo S."/>
            <person name="Pangilinan J."/>
            <person name="Riley R."/>
            <person name="Labutti K."/>
            <person name="Andreopoulos B."/>
            <person name="Lipzen A."/>
            <person name="Chen C."/>
            <person name="Yanf M."/>
            <person name="Daum C."/>
            <person name="Ng V."/>
            <person name="Clum A."/>
            <person name="Steindorff A."/>
            <person name="Ohm R."/>
            <person name="Martin F."/>
            <person name="Silar P."/>
            <person name="Natvig D."/>
            <person name="Lalanne C."/>
            <person name="Gautier V."/>
            <person name="Ament-Velasquez S.L."/>
            <person name="Kruys A."/>
            <person name="Hutchinson M.I."/>
            <person name="Powell A.J."/>
            <person name="Barry K."/>
            <person name="Miller A.N."/>
            <person name="Grigoriev I.V."/>
            <person name="Debuchy R."/>
            <person name="Gladieux P."/>
            <person name="Thoren M.H."/>
            <person name="Johannesson H."/>
        </authorList>
    </citation>
    <scope>NUCLEOTIDE SEQUENCE</scope>
    <source>
        <strain evidence="2">8032-3</strain>
    </source>
</reference>
<gene>
    <name evidence="2" type="ORF">QBC33DRAFT_488875</name>
</gene>
<dbReference type="EMBL" id="MU839004">
    <property type="protein sequence ID" value="KAK1768742.1"/>
    <property type="molecule type" value="Genomic_DNA"/>
</dbReference>
<evidence type="ECO:0000313" key="2">
    <source>
        <dbReference type="EMBL" id="KAK1768742.1"/>
    </source>
</evidence>
<dbReference type="Proteomes" id="UP001244011">
    <property type="component" value="Unassembled WGS sequence"/>
</dbReference>
<accession>A0AAJ0C4V2</accession>
<name>A0AAJ0C4V2_9PEZI</name>
<evidence type="ECO:0000256" key="1">
    <source>
        <dbReference type="SAM" id="MobiDB-lite"/>
    </source>
</evidence>
<proteinExistence type="predicted"/>
<dbReference type="AlphaFoldDB" id="A0AAJ0C4V2"/>
<sequence length="665" mass="75352">MDLRRCQIWARTGKHIIQADYVKIKCVRTESGPSDADQSVESSVSNDVSGGTSSSSSIPDELFGADDDPLIPKSADIDRIFHQGRETWKQFVKSAEALPPNSFPPGLMEPSIMLKDVPALPEKIPTKALIGQPVWHIPSPEQEREEHPRNENNSLDTISRIQNSIECRFSSLPGSSHFGSTPHSDSCPSATSRSLSILTLLWLYILSVRLLELQGEKIQYSQYSLPPKPAKTCNAQQDDIILNLQAASHELVRWLCAILAPKPGWLAASGRFPPWAAFCSGDARFIISTDQPIALALNEQPPSSAQAVELLIEICSLYGLGPDNGGDQMSKPLSPPTAAFLAALALPFYRHVNLQPQFSIPKLRRRRIDIATLQPIRQYVSDLRYYMTLSMHPRSLGSVLWSIFWQPDIECNVVSPWLSSILSVIKPIIDSRNPETLAKVFVLRRPRVALWWLGIFLLGNPTILDWIARYLETLEERWGFASMAPPDIAVAAWTGSPQSFLDEESLCVYPETTGMVIKSDLLRHRYNFRLQDSTSIPLSWRPFGDVAKAAIEPYLWPWLEQGHIREYVHWIWWIKKGKRLIRDVQVWFRQETDRFTEDVPDRLELTFVGRPTRCGDVIKLAPSRQSTLRMIHYYLSDANGDTDRDITTMPGVKTHPWLKYWRGLE</sequence>
<comment type="caution">
    <text evidence="2">The sequence shown here is derived from an EMBL/GenBank/DDBJ whole genome shotgun (WGS) entry which is preliminary data.</text>
</comment>
<protein>
    <submittedName>
        <fullName evidence="2">Uncharacterized protein</fullName>
    </submittedName>
</protein>
<organism evidence="2 3">
    <name type="scientific">Phialemonium atrogriseum</name>
    <dbReference type="NCBI Taxonomy" id="1093897"/>
    <lineage>
        <taxon>Eukaryota</taxon>
        <taxon>Fungi</taxon>
        <taxon>Dikarya</taxon>
        <taxon>Ascomycota</taxon>
        <taxon>Pezizomycotina</taxon>
        <taxon>Sordariomycetes</taxon>
        <taxon>Sordariomycetidae</taxon>
        <taxon>Cephalothecales</taxon>
        <taxon>Cephalothecaceae</taxon>
        <taxon>Phialemonium</taxon>
    </lineage>
</organism>
<evidence type="ECO:0000313" key="3">
    <source>
        <dbReference type="Proteomes" id="UP001244011"/>
    </source>
</evidence>
<dbReference type="GeneID" id="85308625"/>
<feature type="compositionally biased region" description="Low complexity" evidence="1">
    <location>
        <begin position="42"/>
        <end position="57"/>
    </location>
</feature>
<dbReference type="RefSeq" id="XP_060284955.1">
    <property type="nucleotide sequence ID" value="XM_060425438.1"/>
</dbReference>
<feature type="region of interest" description="Disordered" evidence="1">
    <location>
        <begin position="31"/>
        <end position="67"/>
    </location>
</feature>
<keyword evidence="3" id="KW-1185">Reference proteome</keyword>